<feature type="domain" description="Ribosomal protein bL31m N-terminal" evidence="1">
    <location>
        <begin position="58"/>
        <end position="96"/>
    </location>
</feature>
<gene>
    <name evidence="2" type="ORF">CHRIB12_LOCUS10998</name>
</gene>
<dbReference type="InterPro" id="IPR034600">
    <property type="entry name" value="Ribosomal_bL31m"/>
</dbReference>
<reference evidence="2" key="1">
    <citation type="submission" date="2020-05" db="EMBL/GenBank/DDBJ databases">
        <authorList>
            <person name="Rincon C."/>
            <person name="Sanders R I."/>
            <person name="Robbins C."/>
            <person name="Chaturvedi A."/>
        </authorList>
    </citation>
    <scope>NUCLEOTIDE SEQUENCE</scope>
    <source>
        <strain evidence="2">CHB12</strain>
    </source>
</reference>
<dbReference type="VEuPathDB" id="FungiDB:RhiirFUN_018579"/>
<dbReference type="Proteomes" id="UP000684084">
    <property type="component" value="Unassembled WGS sequence"/>
</dbReference>
<dbReference type="InterPro" id="IPR048874">
    <property type="entry name" value="Ribosomal_bL31m_N"/>
</dbReference>
<sequence length="150" mass="17270">MCQTLICICCDLIFFKVSDMNITKLSIITKLYIPPNYPSTLYKRSYATTKSFIRPRLFTQQIVLTNGATYTLRTTSPKPRIKLIKDTRNHPLWNPSQLSQALDDDSGQLSKFIKKFGDEEYDLEFMESDENLPDLTSNDMKSSVFCASME</sequence>
<dbReference type="PANTHER" id="PTHR28174:SF1">
    <property type="entry name" value="LARGE RIBOSOMAL SUBUNIT PROTEIN BL31M"/>
    <property type="match status" value="1"/>
</dbReference>
<accession>A0A916E7G4</accession>
<evidence type="ECO:0000313" key="2">
    <source>
        <dbReference type="EMBL" id="CAB5366878.1"/>
    </source>
</evidence>
<dbReference type="OrthoDB" id="5587740at2759"/>
<organism evidence="2 3">
    <name type="scientific">Rhizophagus irregularis</name>
    <dbReference type="NCBI Taxonomy" id="588596"/>
    <lineage>
        <taxon>Eukaryota</taxon>
        <taxon>Fungi</taxon>
        <taxon>Fungi incertae sedis</taxon>
        <taxon>Mucoromycota</taxon>
        <taxon>Glomeromycotina</taxon>
        <taxon>Glomeromycetes</taxon>
        <taxon>Glomerales</taxon>
        <taxon>Glomeraceae</taxon>
        <taxon>Rhizophagus</taxon>
    </lineage>
</organism>
<dbReference type="AlphaFoldDB" id="A0A916E7G4"/>
<dbReference type="GO" id="GO:0005762">
    <property type="term" value="C:mitochondrial large ribosomal subunit"/>
    <property type="evidence" value="ECO:0007669"/>
    <property type="project" value="InterPro"/>
</dbReference>
<comment type="caution">
    <text evidence="2">The sequence shown here is derived from an EMBL/GenBank/DDBJ whole genome shotgun (WGS) entry which is preliminary data.</text>
</comment>
<dbReference type="GO" id="GO:0003735">
    <property type="term" value="F:structural constituent of ribosome"/>
    <property type="evidence" value="ECO:0007669"/>
    <property type="project" value="InterPro"/>
</dbReference>
<proteinExistence type="predicted"/>
<dbReference type="Pfam" id="PF21492">
    <property type="entry name" value="bL31_N"/>
    <property type="match status" value="1"/>
</dbReference>
<dbReference type="PANTHER" id="PTHR28174">
    <property type="entry name" value="54S RIBOSOMAL PROTEIN L36, MITOCHONDRIAL"/>
    <property type="match status" value="1"/>
</dbReference>
<evidence type="ECO:0000313" key="3">
    <source>
        <dbReference type="Proteomes" id="UP000684084"/>
    </source>
</evidence>
<name>A0A916E7G4_9GLOM</name>
<evidence type="ECO:0000259" key="1">
    <source>
        <dbReference type="Pfam" id="PF21492"/>
    </source>
</evidence>
<dbReference type="EMBL" id="CAGKOT010000023">
    <property type="protein sequence ID" value="CAB5366878.1"/>
    <property type="molecule type" value="Genomic_DNA"/>
</dbReference>
<dbReference type="GO" id="GO:0032543">
    <property type="term" value="P:mitochondrial translation"/>
    <property type="evidence" value="ECO:0007669"/>
    <property type="project" value="InterPro"/>
</dbReference>
<protein>
    <recommendedName>
        <fullName evidence="1">Ribosomal protein bL31m N-terminal domain-containing protein</fullName>
    </recommendedName>
</protein>